<dbReference type="OrthoDB" id="10010359at2759"/>
<organism evidence="2 3">
    <name type="scientific">Eumeta variegata</name>
    <name type="common">Bagworm moth</name>
    <name type="synonym">Eumeta japonica</name>
    <dbReference type="NCBI Taxonomy" id="151549"/>
    <lineage>
        <taxon>Eukaryota</taxon>
        <taxon>Metazoa</taxon>
        <taxon>Ecdysozoa</taxon>
        <taxon>Arthropoda</taxon>
        <taxon>Hexapoda</taxon>
        <taxon>Insecta</taxon>
        <taxon>Pterygota</taxon>
        <taxon>Neoptera</taxon>
        <taxon>Endopterygota</taxon>
        <taxon>Lepidoptera</taxon>
        <taxon>Glossata</taxon>
        <taxon>Ditrysia</taxon>
        <taxon>Tineoidea</taxon>
        <taxon>Psychidae</taxon>
        <taxon>Oiketicinae</taxon>
        <taxon>Eumeta</taxon>
    </lineage>
</organism>
<sequence length="145" mass="16217">MPRKHRHSKKLQKENSDEAQNSDAFSLPPPPDEFGSYRAGTRITGRDMPAKPAHTGAGQPAPGYAEIRTDPLREPTRPHYNNVIISPMNTVGLPTAGGAQPGLYNYPEDDNQVSSVLNFEIIRTLEQNAVEWYLLMQKENLKISY</sequence>
<name>A0A4C1T9P6_EUMVA</name>
<accession>A0A4C1T9P6</accession>
<feature type="region of interest" description="Disordered" evidence="1">
    <location>
        <begin position="1"/>
        <end position="80"/>
    </location>
</feature>
<evidence type="ECO:0000313" key="2">
    <source>
        <dbReference type="EMBL" id="GBP10895.1"/>
    </source>
</evidence>
<dbReference type="Proteomes" id="UP000299102">
    <property type="component" value="Unassembled WGS sequence"/>
</dbReference>
<feature type="compositionally biased region" description="Basic residues" evidence="1">
    <location>
        <begin position="1"/>
        <end position="10"/>
    </location>
</feature>
<evidence type="ECO:0000313" key="3">
    <source>
        <dbReference type="Proteomes" id="UP000299102"/>
    </source>
</evidence>
<protein>
    <submittedName>
        <fullName evidence="2">Uncharacterized protein</fullName>
    </submittedName>
</protein>
<gene>
    <name evidence="2" type="ORF">EVAR_5472_1</name>
</gene>
<dbReference type="AlphaFoldDB" id="A0A4C1T9P6"/>
<feature type="compositionally biased region" description="Basic and acidic residues" evidence="1">
    <location>
        <begin position="67"/>
        <end position="77"/>
    </location>
</feature>
<evidence type="ECO:0000256" key="1">
    <source>
        <dbReference type="SAM" id="MobiDB-lite"/>
    </source>
</evidence>
<keyword evidence="3" id="KW-1185">Reference proteome</keyword>
<reference evidence="2 3" key="1">
    <citation type="journal article" date="2019" name="Commun. Biol.">
        <title>The bagworm genome reveals a unique fibroin gene that provides high tensile strength.</title>
        <authorList>
            <person name="Kono N."/>
            <person name="Nakamura H."/>
            <person name="Ohtoshi R."/>
            <person name="Tomita M."/>
            <person name="Numata K."/>
            <person name="Arakawa K."/>
        </authorList>
    </citation>
    <scope>NUCLEOTIDE SEQUENCE [LARGE SCALE GENOMIC DNA]</scope>
</reference>
<dbReference type="EMBL" id="BGZK01000043">
    <property type="protein sequence ID" value="GBP10895.1"/>
    <property type="molecule type" value="Genomic_DNA"/>
</dbReference>
<comment type="caution">
    <text evidence="2">The sequence shown here is derived from an EMBL/GenBank/DDBJ whole genome shotgun (WGS) entry which is preliminary data.</text>
</comment>
<proteinExistence type="predicted"/>